<name>A0A368T5W4_9ACTN</name>
<protein>
    <submittedName>
        <fullName evidence="3">Uncharacterized protein</fullName>
    </submittedName>
</protein>
<keyword evidence="2" id="KW-0663">Pyridoxal phosphate</keyword>
<dbReference type="RefSeq" id="WP_114398843.1">
    <property type="nucleotide sequence ID" value="NZ_QEIM01000092.1"/>
</dbReference>
<comment type="similarity">
    <text evidence="2">Belongs to the DegT/DnrJ/EryC1 family.</text>
</comment>
<dbReference type="GO" id="GO:0030170">
    <property type="term" value="F:pyridoxal phosphate binding"/>
    <property type="evidence" value="ECO:0007669"/>
    <property type="project" value="TreeGrafter"/>
</dbReference>
<dbReference type="OrthoDB" id="9804264at2"/>
<comment type="cofactor">
    <cofactor evidence="1">
        <name>pyridoxal 5'-phosphate</name>
        <dbReference type="ChEBI" id="CHEBI:597326"/>
    </cofactor>
</comment>
<comment type="caution">
    <text evidence="3">The sequence shown here is derived from an EMBL/GenBank/DDBJ whole genome shotgun (WGS) entry which is preliminary data.</text>
</comment>
<sequence length="400" mass="42342">MPTHSPSGRLWPWWSSAARAEAAARISRGDLSAADARDPDISALEDAVRRELAPDAHVLACASGTAALASAYAALGCLPGAEILVPSHTFRATVTPLVALGLVPVLCDTHPATGSIDLEDAAARVTRRTEGIVVTHMWGRPVPLAQARAFADQHHLALVEDCSHAHGTRHHDQPVGGAADVAVWSLGTTKMVSGGTCGALTTRDRALFDRAVVFGQPKHRALAEATEYALRAVAQSGLGQNLRANPLAAILARDHLDRLGAILAVKNERQAAVEKLLTGLPETGLVPLPRPPGHTHGALYKWHWLHPDAARATTVLAEAGLRARRPAPGLHTLPMFTQPALARLLLPGAPRLPQAGDLPATDRFLAGLIELDTRDVYDPATDPVALYEAALTRAASRLHI</sequence>
<dbReference type="InterPro" id="IPR015421">
    <property type="entry name" value="PyrdxlP-dep_Trfase_major"/>
</dbReference>
<evidence type="ECO:0000313" key="3">
    <source>
        <dbReference type="EMBL" id="RCV58970.1"/>
    </source>
</evidence>
<dbReference type="Gene3D" id="3.40.640.10">
    <property type="entry name" value="Type I PLP-dependent aspartate aminotransferase-like (Major domain)"/>
    <property type="match status" value="1"/>
</dbReference>
<dbReference type="PANTHER" id="PTHR30244">
    <property type="entry name" value="TRANSAMINASE"/>
    <property type="match status" value="1"/>
</dbReference>
<evidence type="ECO:0000256" key="2">
    <source>
        <dbReference type="RuleBase" id="RU004508"/>
    </source>
</evidence>
<dbReference type="PANTHER" id="PTHR30244:SF34">
    <property type="entry name" value="DTDP-4-AMINO-4,6-DIDEOXYGALACTOSE TRANSAMINASE"/>
    <property type="match status" value="1"/>
</dbReference>
<dbReference type="EMBL" id="QEIN01000076">
    <property type="protein sequence ID" value="RCV58970.1"/>
    <property type="molecule type" value="Genomic_DNA"/>
</dbReference>
<dbReference type="GO" id="GO:0000271">
    <property type="term" value="P:polysaccharide biosynthetic process"/>
    <property type="evidence" value="ECO:0007669"/>
    <property type="project" value="TreeGrafter"/>
</dbReference>
<proteinExistence type="inferred from homology"/>
<dbReference type="InterPro" id="IPR000653">
    <property type="entry name" value="DegT/StrS_aminotransferase"/>
</dbReference>
<dbReference type="InterPro" id="IPR015424">
    <property type="entry name" value="PyrdxlP-dep_Trfase"/>
</dbReference>
<reference evidence="3 4" key="1">
    <citation type="submission" date="2018-04" db="EMBL/GenBank/DDBJ databases">
        <title>Novel actinobacteria from marine sediment.</title>
        <authorList>
            <person name="Ng Z.Y."/>
            <person name="Tan G.Y.A."/>
        </authorList>
    </citation>
    <scope>NUCLEOTIDE SEQUENCE [LARGE SCALE GENOMIC DNA]</scope>
    <source>
        <strain evidence="3 4">TPS81</strain>
    </source>
</reference>
<accession>A0A368T5W4</accession>
<dbReference type="SUPFAM" id="SSF53383">
    <property type="entry name" value="PLP-dependent transferases"/>
    <property type="match status" value="1"/>
</dbReference>
<dbReference type="AlphaFoldDB" id="A0A368T5W4"/>
<gene>
    <name evidence="3" type="ORF">DEF24_11650</name>
</gene>
<dbReference type="InterPro" id="IPR015422">
    <property type="entry name" value="PyrdxlP-dep_Trfase_small"/>
</dbReference>
<dbReference type="Pfam" id="PF01041">
    <property type="entry name" value="DegT_DnrJ_EryC1"/>
    <property type="match status" value="1"/>
</dbReference>
<evidence type="ECO:0000313" key="4">
    <source>
        <dbReference type="Proteomes" id="UP000253318"/>
    </source>
</evidence>
<dbReference type="Gene3D" id="3.90.1150.10">
    <property type="entry name" value="Aspartate Aminotransferase, domain 1"/>
    <property type="match status" value="1"/>
</dbReference>
<evidence type="ECO:0000256" key="1">
    <source>
        <dbReference type="ARBA" id="ARBA00001933"/>
    </source>
</evidence>
<dbReference type="Proteomes" id="UP000253318">
    <property type="component" value="Unassembled WGS sequence"/>
</dbReference>
<organism evidence="3 4">
    <name type="scientific">Marinitenerispora sediminis</name>
    <dbReference type="NCBI Taxonomy" id="1931232"/>
    <lineage>
        <taxon>Bacteria</taxon>
        <taxon>Bacillati</taxon>
        <taxon>Actinomycetota</taxon>
        <taxon>Actinomycetes</taxon>
        <taxon>Streptosporangiales</taxon>
        <taxon>Nocardiopsidaceae</taxon>
        <taxon>Marinitenerispora</taxon>
    </lineage>
</organism>
<keyword evidence="4" id="KW-1185">Reference proteome</keyword>
<dbReference type="GO" id="GO:0008483">
    <property type="term" value="F:transaminase activity"/>
    <property type="evidence" value="ECO:0007669"/>
    <property type="project" value="TreeGrafter"/>
</dbReference>